<dbReference type="EMBL" id="MK623259">
    <property type="protein sequence ID" value="QEG57129.1"/>
    <property type="molecule type" value="Genomic_DNA"/>
</dbReference>
<keyword evidence="2" id="KW-0472">Membrane</keyword>
<reference evidence="3" key="1">
    <citation type="submission" date="2019-03" db="EMBL/GenBank/DDBJ databases">
        <title>Evidence of extensive intraspecific noncoding reshuffling in a 169kb mitochondrial genome of basidiomycete fungus.</title>
        <authorList>
            <person name="Lee H.-H."/>
            <person name="Ke H.-M."/>
            <person name="Lin C.-Y.I."/>
            <person name="Lee T.J."/>
            <person name="Chung C.-L."/>
            <person name="Tsai I.J."/>
        </authorList>
    </citation>
    <scope>NUCLEOTIDE SEQUENCE</scope>
    <source>
        <strain evidence="3">FFPRI411162</strain>
    </source>
</reference>
<protein>
    <submittedName>
        <fullName evidence="3">Uncharacterized protein</fullName>
    </submittedName>
</protein>
<feature type="transmembrane region" description="Helical" evidence="2">
    <location>
        <begin position="27"/>
        <end position="44"/>
    </location>
</feature>
<evidence type="ECO:0000256" key="2">
    <source>
        <dbReference type="SAM" id="Phobius"/>
    </source>
</evidence>
<evidence type="ECO:0000256" key="1">
    <source>
        <dbReference type="SAM" id="MobiDB-lite"/>
    </source>
</evidence>
<organism evidence="3">
    <name type="scientific">Pyrrhoderma lamaoense</name>
    <dbReference type="NCBI Taxonomy" id="2282106"/>
    <lineage>
        <taxon>Eukaryota</taxon>
        <taxon>Fungi</taxon>
        <taxon>Dikarya</taxon>
        <taxon>Basidiomycota</taxon>
        <taxon>Agaricomycotina</taxon>
        <taxon>Agaricomycetes</taxon>
        <taxon>Hymenochaetales</taxon>
        <taxon>Hymenochaetaceae</taxon>
        <taxon>Pyrrhoderma</taxon>
    </lineage>
</organism>
<geneLocation type="mitochondrion" evidence="3"/>
<dbReference type="AlphaFoldDB" id="A0A5B9RCU2"/>
<keyword evidence="3" id="KW-0496">Mitochondrion</keyword>
<proteinExistence type="predicted"/>
<sequence>MFKMKLKLLLKALSTRATTILTALSTLKFGIANLVISMLSLFFLDKLMPKKHIPYLTPLIVYIKLGLKGFMYFNIFTLIFTILKFLPFLTLDQVGSFFATLWVKAVALYTDFTHFTISKILDGLEWFVGDLPKPEDKSGWGQDFINKTRAFRDFLGAYDEAQAPSTAPDVTSNGGGASVGGRIIESARSVLASNPTSLPSIDYWNIAYYTIFYVGLFAGSAAFIYFGWVHFSDITAAISSGAHTVWEFITSLFPRGGAGGALPGPVTEPGANMGESSSTIQPPFGTVGLEREHTTVNNVFYNLRNITSHSVDNTVVARSPILNALDLSAISTPEVPGAFERLASLPPTPNTVPSSPTLVELESQAANEAYARLRAPFVNPPFLNVAATIPPLGRDSSIFLSQAHTLNFSAHPSALDIMLNSPESVAGSVASSTGSQVNLADSSLYFSVRDNFGSDNPVYSSLLGFWLRGRAETSEYKPPVCGSVTFTLPCMTNGSDFSSYAHDLDAYLEPIGLDKFALSIFLLYPDGEVVPLSRNNVFTIGDRKDQHDLGFHIGSRIRAQREIDPFTLLKFDYLPVL</sequence>
<feature type="transmembrane region" description="Helical" evidence="2">
    <location>
        <begin position="206"/>
        <end position="228"/>
    </location>
</feature>
<keyword evidence="2" id="KW-0812">Transmembrane</keyword>
<gene>
    <name evidence="3" type="ORF">PLAO_000050</name>
</gene>
<keyword evidence="2" id="KW-1133">Transmembrane helix</keyword>
<feature type="transmembrane region" description="Helical" evidence="2">
    <location>
        <begin position="65"/>
        <end position="88"/>
    </location>
</feature>
<accession>A0A5B9RCU2</accession>
<feature type="region of interest" description="Disordered" evidence="1">
    <location>
        <begin position="260"/>
        <end position="281"/>
    </location>
</feature>
<evidence type="ECO:0000313" key="3">
    <source>
        <dbReference type="EMBL" id="QEG57129.1"/>
    </source>
</evidence>
<name>A0A5B9RCU2_9AGAM</name>